<dbReference type="InterPro" id="IPR051815">
    <property type="entry name" value="Molybdate_resp_trans_reg"/>
</dbReference>
<dbReference type="InterPro" id="IPR036388">
    <property type="entry name" value="WH-like_DNA-bd_sf"/>
</dbReference>
<keyword evidence="3" id="KW-1185">Reference proteome</keyword>
<proteinExistence type="predicted"/>
<dbReference type="InterPro" id="IPR000847">
    <property type="entry name" value="LysR_HTH_N"/>
</dbReference>
<dbReference type="PANTHER" id="PTHR30432:SF1">
    <property type="entry name" value="DNA-BINDING TRANSCRIPTIONAL DUAL REGULATOR MODE"/>
    <property type="match status" value="1"/>
</dbReference>
<dbReference type="GO" id="GO:0003700">
    <property type="term" value="F:DNA-binding transcription factor activity"/>
    <property type="evidence" value="ECO:0007669"/>
    <property type="project" value="InterPro"/>
</dbReference>
<dbReference type="InterPro" id="IPR036390">
    <property type="entry name" value="WH_DNA-bd_sf"/>
</dbReference>
<name>A0A497XF30_9PROT</name>
<evidence type="ECO:0000313" key="3">
    <source>
        <dbReference type="Proteomes" id="UP000268908"/>
    </source>
</evidence>
<dbReference type="EMBL" id="RCCI01000005">
    <property type="protein sequence ID" value="RLJ65324.1"/>
    <property type="molecule type" value="Genomic_DNA"/>
</dbReference>
<organism evidence="2 3">
    <name type="scientific">Sulfurisoma sediminicola</name>
    <dbReference type="NCBI Taxonomy" id="1381557"/>
    <lineage>
        <taxon>Bacteria</taxon>
        <taxon>Pseudomonadati</taxon>
        <taxon>Pseudomonadota</taxon>
        <taxon>Betaproteobacteria</taxon>
        <taxon>Nitrosomonadales</taxon>
        <taxon>Sterolibacteriaceae</taxon>
        <taxon>Sulfurisoma</taxon>
    </lineage>
</organism>
<reference evidence="2 3" key="1">
    <citation type="submission" date="2018-10" db="EMBL/GenBank/DDBJ databases">
        <title>Genomic Encyclopedia of Type Strains, Phase IV (KMG-IV): sequencing the most valuable type-strain genomes for metagenomic binning, comparative biology and taxonomic classification.</title>
        <authorList>
            <person name="Goeker M."/>
        </authorList>
    </citation>
    <scope>NUCLEOTIDE SEQUENCE [LARGE SCALE GENOMIC DNA]</scope>
    <source>
        <strain evidence="2 3">DSM 26916</strain>
    </source>
</reference>
<dbReference type="RefSeq" id="WP_165904840.1">
    <property type="nucleotide sequence ID" value="NZ_BHVV01000008.1"/>
</dbReference>
<comment type="caution">
    <text evidence="2">The sequence shown here is derived from an EMBL/GenBank/DDBJ whole genome shotgun (WGS) entry which is preliminary data.</text>
</comment>
<feature type="domain" description="HTH lysR-type" evidence="1">
    <location>
        <begin position="31"/>
        <end position="91"/>
    </location>
</feature>
<accession>A0A497XF30</accession>
<evidence type="ECO:0000259" key="1">
    <source>
        <dbReference type="Pfam" id="PF00126"/>
    </source>
</evidence>
<dbReference type="Gene3D" id="1.10.10.10">
    <property type="entry name" value="Winged helix-like DNA-binding domain superfamily/Winged helix DNA-binding domain"/>
    <property type="match status" value="1"/>
</dbReference>
<sequence>MKSPRNSAGPVVIIRPRLQLGATAAIGPGKIELLRAIGELQSISAAAKAMALTYKRAWLLVATLNQGLGRPVVETAKGGKGGGGASLTELGIQLVRRYDALEARINKAAGKELMALENLIK</sequence>
<evidence type="ECO:0000313" key="2">
    <source>
        <dbReference type="EMBL" id="RLJ65324.1"/>
    </source>
</evidence>
<dbReference type="PANTHER" id="PTHR30432">
    <property type="entry name" value="TRANSCRIPTIONAL REGULATOR MODE"/>
    <property type="match status" value="1"/>
</dbReference>
<dbReference type="SUPFAM" id="SSF46785">
    <property type="entry name" value="Winged helix' DNA-binding domain"/>
    <property type="match status" value="1"/>
</dbReference>
<dbReference type="AlphaFoldDB" id="A0A497XF30"/>
<dbReference type="Proteomes" id="UP000268908">
    <property type="component" value="Unassembled WGS sequence"/>
</dbReference>
<protein>
    <submittedName>
        <fullName evidence="2">Molybdate transport system regulatory protein</fullName>
    </submittedName>
</protein>
<dbReference type="Pfam" id="PF00126">
    <property type="entry name" value="HTH_1"/>
    <property type="match status" value="1"/>
</dbReference>
<gene>
    <name evidence="2" type="ORF">DFR35_1984</name>
</gene>